<dbReference type="Proteomes" id="UP000321307">
    <property type="component" value="Unassembled WGS sequence"/>
</dbReference>
<gene>
    <name evidence="1" type="ORF">FOT63_25660</name>
</gene>
<protein>
    <recommendedName>
        <fullName evidence="3">Bacteriophage protein</fullName>
    </recommendedName>
</protein>
<dbReference type="RefSeq" id="WP_147839289.1">
    <property type="nucleotide sequence ID" value="NZ_VOUP01000056.1"/>
</dbReference>
<reference evidence="1 2" key="1">
    <citation type="submission" date="2019-07" db="EMBL/GenBank/DDBJ databases">
        <title>Serratia strains were isolated from fresh produce.</title>
        <authorList>
            <person name="Cho G.-S."/>
            <person name="Stein M."/>
            <person name="Lee W."/>
            <person name="Suh S.H."/>
            <person name="Franz C.M.A.P."/>
        </authorList>
    </citation>
    <scope>NUCLEOTIDE SEQUENCE [LARGE SCALE GENOMIC DNA]</scope>
    <source>
        <strain evidence="1 2">S17</strain>
    </source>
</reference>
<comment type="caution">
    <text evidence="1">The sequence shown here is derived from an EMBL/GenBank/DDBJ whole genome shotgun (WGS) entry which is preliminary data.</text>
</comment>
<proteinExistence type="predicted"/>
<evidence type="ECO:0008006" key="3">
    <source>
        <dbReference type="Google" id="ProtNLM"/>
    </source>
</evidence>
<dbReference type="EMBL" id="VOUP01000056">
    <property type="protein sequence ID" value="TXE22172.1"/>
    <property type="molecule type" value="Genomic_DNA"/>
</dbReference>
<accession>A0A9X9BXA1</accession>
<evidence type="ECO:0000313" key="1">
    <source>
        <dbReference type="EMBL" id="TXE22172.1"/>
    </source>
</evidence>
<dbReference type="AlphaFoldDB" id="A0A9X9BXA1"/>
<name>A0A9X9BXA1_9GAMM</name>
<organism evidence="1 2">
    <name type="scientific">Serratia ureilytica</name>
    <dbReference type="NCBI Taxonomy" id="300181"/>
    <lineage>
        <taxon>Bacteria</taxon>
        <taxon>Pseudomonadati</taxon>
        <taxon>Pseudomonadota</taxon>
        <taxon>Gammaproteobacteria</taxon>
        <taxon>Enterobacterales</taxon>
        <taxon>Yersiniaceae</taxon>
        <taxon>Serratia</taxon>
    </lineage>
</organism>
<evidence type="ECO:0000313" key="2">
    <source>
        <dbReference type="Proteomes" id="UP000321307"/>
    </source>
</evidence>
<sequence length="354" mass="38286">MSVNWVRHFELQLLDNDGKGINTGDLRVTFNIEWFNLSSESSVGTFKIYNVSAETANKIAGEEFSKIRVIAGYDGLEQVVSADQLNKPREIDPSQVGQRDGQNYGLIFSGDIRYTMTGKDNSVDSYVLIQASQSGFAFASTMSGTTLAAGWTYADMDRALMKDFNANGVTAGNTPPMPPTVFPRGRVLFGMTRHLMDNVATQCQATWMLVDSKREMVADNEAVHEAIVLNSSTGLIGMPQQTMGNGVNVKCLINPNIRVNGLIRLDQASVFRTPLGSGEIAMAGGRITDQNNDGNISLSGTTAQPASLATDGVYIVRGIMYTGDTRGQAWYMDMMCDARGAADVKSQAAINIGE</sequence>